<gene>
    <name evidence="9" type="ORF">G1C95_0046</name>
</gene>
<dbReference type="EMBL" id="JAAIII010000001">
    <property type="protein sequence ID" value="NMM92861.1"/>
    <property type="molecule type" value="Genomic_DNA"/>
</dbReference>
<accession>A0A7Y0EPG8</accession>
<evidence type="ECO:0000256" key="3">
    <source>
        <dbReference type="ARBA" id="ARBA00022475"/>
    </source>
</evidence>
<protein>
    <submittedName>
        <fullName evidence="9">ABC transporter permease</fullName>
    </submittedName>
</protein>
<dbReference type="Proteomes" id="UP000532194">
    <property type="component" value="Unassembled WGS sequence"/>
</dbReference>
<evidence type="ECO:0000313" key="10">
    <source>
        <dbReference type="Proteomes" id="UP000532194"/>
    </source>
</evidence>
<evidence type="ECO:0000256" key="4">
    <source>
        <dbReference type="ARBA" id="ARBA00022692"/>
    </source>
</evidence>
<dbReference type="SUPFAM" id="SSF161098">
    <property type="entry name" value="MetI-like"/>
    <property type="match status" value="1"/>
</dbReference>
<evidence type="ECO:0000313" key="9">
    <source>
        <dbReference type="EMBL" id="NMM92861.1"/>
    </source>
</evidence>
<keyword evidence="2 7" id="KW-0813">Transport</keyword>
<comment type="caution">
    <text evidence="9">The sequence shown here is derived from an EMBL/GenBank/DDBJ whole genome shotgun (WGS) entry which is preliminary data.</text>
</comment>
<feature type="transmembrane region" description="Helical" evidence="7">
    <location>
        <begin position="110"/>
        <end position="137"/>
    </location>
</feature>
<dbReference type="RefSeq" id="WP_240947350.1">
    <property type="nucleotide sequence ID" value="NZ_JAAIII010000001.1"/>
</dbReference>
<keyword evidence="10" id="KW-1185">Reference proteome</keyword>
<evidence type="ECO:0000256" key="5">
    <source>
        <dbReference type="ARBA" id="ARBA00022989"/>
    </source>
</evidence>
<dbReference type="InterPro" id="IPR000515">
    <property type="entry name" value="MetI-like"/>
</dbReference>
<organism evidence="9 10">
    <name type="scientific">Bifidobacterium oedipodis</name>
    <dbReference type="NCBI Taxonomy" id="2675322"/>
    <lineage>
        <taxon>Bacteria</taxon>
        <taxon>Bacillati</taxon>
        <taxon>Actinomycetota</taxon>
        <taxon>Actinomycetes</taxon>
        <taxon>Bifidobacteriales</taxon>
        <taxon>Bifidobacteriaceae</taxon>
        <taxon>Bifidobacterium</taxon>
    </lineage>
</organism>
<dbReference type="GO" id="GO:0055085">
    <property type="term" value="P:transmembrane transport"/>
    <property type="evidence" value="ECO:0007669"/>
    <property type="project" value="InterPro"/>
</dbReference>
<feature type="transmembrane region" description="Helical" evidence="7">
    <location>
        <begin position="180"/>
        <end position="201"/>
    </location>
</feature>
<keyword evidence="3" id="KW-1003">Cell membrane</keyword>
<comment type="subcellular location">
    <subcellularLocation>
        <location evidence="1 7">Cell membrane</location>
        <topology evidence="1 7">Multi-pass membrane protein</topology>
    </subcellularLocation>
</comment>
<dbReference type="PROSITE" id="PS50928">
    <property type="entry name" value="ABC_TM1"/>
    <property type="match status" value="1"/>
</dbReference>
<feature type="transmembrane region" description="Helical" evidence="7">
    <location>
        <begin position="221"/>
        <end position="245"/>
    </location>
</feature>
<dbReference type="GO" id="GO:0005886">
    <property type="term" value="C:plasma membrane"/>
    <property type="evidence" value="ECO:0007669"/>
    <property type="project" value="UniProtKB-SubCell"/>
</dbReference>
<sequence length="338" mass="37745">MTSMTTTRHIHDNDIALNRAAKPQGAKKGFLRHKQVNRNPMDQMSLGEKVFNVCNTIFMLFFAFITFYPFYYILINSISDNQVASKESILFLPKGIHFQNYIDVLQLPGIFSAAMVSLARTILGTALTVFCCAFLGFMMTQQKMAHRKFIYRFFVATMYVNAGIIPGYILYNYLGLLDNFLVYILPGAVSAFNIVLVKTYIESSIPASLQEAAEIDGAGTLTVFFKIALPLMGPILATLAIFTAVGQWNSFMDTVIYVSSEKLQTLQYVLYRYLSQAEAMANIMSDGGNVDEQSLATAVTPQSVKLTITMVTVLPIFIFYPFMQKYFTKGITIGAVKG</sequence>
<reference evidence="9 10" key="1">
    <citation type="submission" date="2020-02" db="EMBL/GenBank/DDBJ databases">
        <title>Characterization of phylogenetic diversity of novel bifidobacterial species isolated in Czech ZOOs.</title>
        <authorList>
            <person name="Lugli G.A."/>
            <person name="Vera N.B."/>
            <person name="Ventura M."/>
        </authorList>
    </citation>
    <scope>NUCLEOTIDE SEQUENCE [LARGE SCALE GENOMIC DNA]</scope>
    <source>
        <strain evidence="9 10">DSM 109957</strain>
    </source>
</reference>
<feature type="transmembrane region" description="Helical" evidence="7">
    <location>
        <begin position="304"/>
        <end position="323"/>
    </location>
</feature>
<keyword evidence="6 7" id="KW-0472">Membrane</keyword>
<dbReference type="AlphaFoldDB" id="A0A7Y0EPG8"/>
<dbReference type="Gene3D" id="1.10.3720.10">
    <property type="entry name" value="MetI-like"/>
    <property type="match status" value="1"/>
</dbReference>
<feature type="domain" description="ABC transmembrane type-1" evidence="8">
    <location>
        <begin position="114"/>
        <end position="323"/>
    </location>
</feature>
<evidence type="ECO:0000256" key="7">
    <source>
        <dbReference type="RuleBase" id="RU363032"/>
    </source>
</evidence>
<evidence type="ECO:0000259" key="8">
    <source>
        <dbReference type="PROSITE" id="PS50928"/>
    </source>
</evidence>
<dbReference type="InterPro" id="IPR035906">
    <property type="entry name" value="MetI-like_sf"/>
</dbReference>
<dbReference type="PANTHER" id="PTHR43744:SF9">
    <property type="entry name" value="POLYGALACTURONAN_RHAMNOGALACTURONAN TRANSPORT SYSTEM PERMEASE PROTEIN YTCP"/>
    <property type="match status" value="1"/>
</dbReference>
<dbReference type="CDD" id="cd06261">
    <property type="entry name" value="TM_PBP2"/>
    <property type="match status" value="1"/>
</dbReference>
<comment type="similarity">
    <text evidence="7">Belongs to the binding-protein-dependent transport system permease family.</text>
</comment>
<keyword evidence="5 7" id="KW-1133">Transmembrane helix</keyword>
<evidence type="ECO:0000256" key="2">
    <source>
        <dbReference type="ARBA" id="ARBA00022448"/>
    </source>
</evidence>
<evidence type="ECO:0000256" key="6">
    <source>
        <dbReference type="ARBA" id="ARBA00023136"/>
    </source>
</evidence>
<feature type="transmembrane region" description="Helical" evidence="7">
    <location>
        <begin position="50"/>
        <end position="71"/>
    </location>
</feature>
<dbReference type="Pfam" id="PF00528">
    <property type="entry name" value="BPD_transp_1"/>
    <property type="match status" value="1"/>
</dbReference>
<keyword evidence="4 7" id="KW-0812">Transmembrane</keyword>
<evidence type="ECO:0000256" key="1">
    <source>
        <dbReference type="ARBA" id="ARBA00004651"/>
    </source>
</evidence>
<dbReference type="PANTHER" id="PTHR43744">
    <property type="entry name" value="ABC TRANSPORTER PERMEASE PROTEIN MG189-RELATED-RELATED"/>
    <property type="match status" value="1"/>
</dbReference>
<name>A0A7Y0EPG8_9BIFI</name>
<proteinExistence type="inferred from homology"/>
<feature type="transmembrane region" description="Helical" evidence="7">
    <location>
        <begin position="149"/>
        <end position="174"/>
    </location>
</feature>